<evidence type="ECO:0000256" key="8">
    <source>
        <dbReference type="RuleBase" id="RU000461"/>
    </source>
</evidence>
<evidence type="ECO:0008006" key="11">
    <source>
        <dbReference type="Google" id="ProtNLM"/>
    </source>
</evidence>
<evidence type="ECO:0000313" key="9">
    <source>
        <dbReference type="EMBL" id="KAH7544377.1"/>
    </source>
</evidence>
<evidence type="ECO:0000256" key="3">
    <source>
        <dbReference type="ARBA" id="ARBA00010617"/>
    </source>
</evidence>
<name>A0ABQ8H2E1_9ROSI</name>
<proteinExistence type="inferred from homology"/>
<dbReference type="InterPro" id="IPR001128">
    <property type="entry name" value="Cyt_P450"/>
</dbReference>
<evidence type="ECO:0000256" key="1">
    <source>
        <dbReference type="ARBA" id="ARBA00004167"/>
    </source>
</evidence>
<dbReference type="Proteomes" id="UP000827721">
    <property type="component" value="Unassembled WGS sequence"/>
</dbReference>
<comment type="similarity">
    <text evidence="3 8">Belongs to the cytochrome P450 family.</text>
</comment>
<reference evidence="9 10" key="1">
    <citation type="submission" date="2021-02" db="EMBL/GenBank/DDBJ databases">
        <title>Plant Genome Project.</title>
        <authorList>
            <person name="Zhang R.-G."/>
        </authorList>
    </citation>
    <scope>NUCLEOTIDE SEQUENCE [LARGE SCALE GENOMIC DNA]</scope>
    <source>
        <tissue evidence="9">Leaves</tissue>
    </source>
</reference>
<dbReference type="InterPro" id="IPR002401">
    <property type="entry name" value="Cyt_P450_E_grp-I"/>
</dbReference>
<comment type="pathway">
    <text evidence="2">Secondary metabolite biosynthesis; terpenoid biosynthesis.</text>
</comment>
<dbReference type="SUPFAM" id="SSF48264">
    <property type="entry name" value="Cytochrome P450"/>
    <property type="match status" value="1"/>
</dbReference>
<dbReference type="Gene3D" id="1.10.630.10">
    <property type="entry name" value="Cytochrome P450"/>
    <property type="match status" value="1"/>
</dbReference>
<dbReference type="PROSITE" id="PS00086">
    <property type="entry name" value="CYTOCHROME_P450"/>
    <property type="match status" value="1"/>
</dbReference>
<dbReference type="PANTHER" id="PTHR24286:SF190">
    <property type="entry name" value="CYTOCHROME P450"/>
    <property type="match status" value="1"/>
</dbReference>
<evidence type="ECO:0000256" key="4">
    <source>
        <dbReference type="ARBA" id="ARBA00022692"/>
    </source>
</evidence>
<keyword evidence="8" id="KW-0349">Heme</keyword>
<keyword evidence="8" id="KW-0560">Oxidoreductase</keyword>
<comment type="caution">
    <text evidence="9">The sequence shown here is derived from an EMBL/GenBank/DDBJ whole genome shotgun (WGS) entry which is preliminary data.</text>
</comment>
<dbReference type="EMBL" id="JAFEMO010000015">
    <property type="protein sequence ID" value="KAH7544377.1"/>
    <property type="molecule type" value="Genomic_DNA"/>
</dbReference>
<dbReference type="Pfam" id="PF00067">
    <property type="entry name" value="p450"/>
    <property type="match status" value="2"/>
</dbReference>
<keyword evidence="5 8" id="KW-0479">Metal-binding</keyword>
<keyword evidence="6" id="KW-0472">Membrane</keyword>
<evidence type="ECO:0000256" key="7">
    <source>
        <dbReference type="ARBA" id="ARBA00023004"/>
    </source>
</evidence>
<dbReference type="PANTHER" id="PTHR24286">
    <property type="entry name" value="CYTOCHROME P450 26"/>
    <property type="match status" value="1"/>
</dbReference>
<dbReference type="InterPro" id="IPR017972">
    <property type="entry name" value="Cyt_P450_CS"/>
</dbReference>
<keyword evidence="10" id="KW-1185">Reference proteome</keyword>
<keyword evidence="6" id="KW-1133">Transmembrane helix</keyword>
<comment type="subcellular location">
    <subcellularLocation>
        <location evidence="1">Membrane</location>
        <topology evidence="1">Single-pass membrane protein</topology>
    </subcellularLocation>
</comment>
<evidence type="ECO:0000313" key="10">
    <source>
        <dbReference type="Proteomes" id="UP000827721"/>
    </source>
</evidence>
<gene>
    <name evidence="9" type="ORF">JRO89_XS15G0156800</name>
</gene>
<dbReference type="PRINTS" id="PR00385">
    <property type="entry name" value="P450"/>
</dbReference>
<keyword evidence="4" id="KW-0812">Transmembrane</keyword>
<dbReference type="InterPro" id="IPR036396">
    <property type="entry name" value="Cyt_P450_sf"/>
</dbReference>
<accession>A0ABQ8H2E1</accession>
<sequence>MSTLLIIFFVFFPIFLLLTRKRRSSKRLPPGSLGVPIIGQSLGLLRAMRANTAEKWIEQRIRKYGPVSKLSLFGKPTVFIYGQAANKLVFTADSSAIANQQTKSVRMILGDRCLLELAGQDHKRVRDALLSFLKPETLKKYVGKIDGEIREHLELHWHGKEQVTVFPVNLPFTRYNRSLKASARVQNMVKDLIQEKRKKLDQKTASPHQDLITCLLSIRDENGEEVITEKEIVHNVMLVMVAGYDTSSVLITFLIRLLANDPAVYAAVLEEQGEIAKDKSMGEFLTWEDLIKMKYTWRVAMETLRMIPPIFGGFRNTLKDIEYGGYLIPKGWQNHRNLIRIDKNQASTPPYCYIPFGAGYRICPGYEFARIETLLAIHRLVTQFTWKVQYSDNSFSRDPMPVPTKGLPIQIVSKKLQ</sequence>
<dbReference type="PRINTS" id="PR00463">
    <property type="entry name" value="EP450I"/>
</dbReference>
<protein>
    <recommendedName>
        <fullName evidence="11">Cytochrome P450</fullName>
    </recommendedName>
</protein>
<dbReference type="CDD" id="cd11043">
    <property type="entry name" value="CYP90-like"/>
    <property type="match status" value="1"/>
</dbReference>
<evidence type="ECO:0000256" key="5">
    <source>
        <dbReference type="ARBA" id="ARBA00022723"/>
    </source>
</evidence>
<evidence type="ECO:0000256" key="2">
    <source>
        <dbReference type="ARBA" id="ARBA00004721"/>
    </source>
</evidence>
<keyword evidence="8" id="KW-0503">Monooxygenase</keyword>
<keyword evidence="7 8" id="KW-0408">Iron</keyword>
<evidence type="ECO:0000256" key="6">
    <source>
        <dbReference type="ARBA" id="ARBA00022989"/>
    </source>
</evidence>
<organism evidence="9 10">
    <name type="scientific">Xanthoceras sorbifolium</name>
    <dbReference type="NCBI Taxonomy" id="99658"/>
    <lineage>
        <taxon>Eukaryota</taxon>
        <taxon>Viridiplantae</taxon>
        <taxon>Streptophyta</taxon>
        <taxon>Embryophyta</taxon>
        <taxon>Tracheophyta</taxon>
        <taxon>Spermatophyta</taxon>
        <taxon>Magnoliopsida</taxon>
        <taxon>eudicotyledons</taxon>
        <taxon>Gunneridae</taxon>
        <taxon>Pentapetalae</taxon>
        <taxon>rosids</taxon>
        <taxon>malvids</taxon>
        <taxon>Sapindales</taxon>
        <taxon>Sapindaceae</taxon>
        <taxon>Xanthoceroideae</taxon>
        <taxon>Xanthoceras</taxon>
    </lineage>
</organism>